<feature type="chain" id="PRO_5007377928" description="Fap system outer membrane protein" evidence="2">
    <location>
        <begin position="21"/>
        <end position="247"/>
    </location>
</feature>
<evidence type="ECO:0000256" key="1">
    <source>
        <dbReference type="SAM" id="MobiDB-lite"/>
    </source>
</evidence>
<feature type="region of interest" description="Disordered" evidence="1">
    <location>
        <begin position="83"/>
        <end position="104"/>
    </location>
</feature>
<proteinExistence type="predicted"/>
<dbReference type="EMBL" id="LM997413">
    <property type="protein sequence ID" value="CEA05438.1"/>
    <property type="molecule type" value="Genomic_DNA"/>
</dbReference>
<name>A0A078MDI6_9PSED</name>
<accession>A0A078MDI6</accession>
<keyword evidence="2" id="KW-0732">Signal</keyword>
<evidence type="ECO:0008006" key="4">
    <source>
        <dbReference type="Google" id="ProtNLM"/>
    </source>
</evidence>
<protein>
    <recommendedName>
        <fullName evidence="4">Fap system outer membrane protein</fullName>
    </recommendedName>
</protein>
<dbReference type="AlphaFoldDB" id="A0A078MDI6"/>
<organism evidence="3">
    <name type="scientific">Pseudomonas saudimassiliensis</name>
    <dbReference type="NCBI Taxonomy" id="1461581"/>
    <lineage>
        <taxon>Bacteria</taxon>
        <taxon>Pseudomonadati</taxon>
        <taxon>Pseudomonadota</taxon>
        <taxon>Gammaproteobacteria</taxon>
        <taxon>Pseudomonadales</taxon>
        <taxon>Pseudomonadaceae</taxon>
        <taxon>Pseudomonas</taxon>
    </lineage>
</organism>
<dbReference type="EMBL" id="LK391969">
    <property type="protein sequence ID" value="CEF27133.1"/>
    <property type="molecule type" value="Genomic_DNA"/>
</dbReference>
<sequence length="247" mass="25655">MKSFVWLAAWMMALSVPASADNPFRAAELDDEELAQLRGRYVMPGRIIHFGVTMSSLWENSAGQTIGAEVTFRLDDQAQPSLHVTQLTPPGDDQPQGGAVIPGNGQVVGGAGLTGVQGISQSVRSAGDFNDGLNNLEIVITKGGGAIERDAGAQPWSGATGFSGAAGEVLVSTRNGGLQIQLDAGAQGHTLQHIGGGNITQQANFSGNLNSARNLATLNVALRDLPLGQDLANCTLEQLRALRPGGY</sequence>
<feature type="signal peptide" evidence="2">
    <location>
        <begin position="1"/>
        <end position="20"/>
    </location>
</feature>
<dbReference type="RefSeq" id="WP_044499763.1">
    <property type="nucleotide sequence ID" value="NZ_LK391969.1"/>
</dbReference>
<dbReference type="PATRIC" id="fig|1461581.3.peg.2049"/>
<evidence type="ECO:0000313" key="3">
    <source>
        <dbReference type="EMBL" id="CEA05438.1"/>
    </source>
</evidence>
<evidence type="ECO:0000256" key="2">
    <source>
        <dbReference type="SAM" id="SignalP"/>
    </source>
</evidence>
<dbReference type="OrthoDB" id="5585636at2"/>
<gene>
    <name evidence="3" type="ORF">BN1049_02078</name>
</gene>
<reference evidence="3" key="1">
    <citation type="submission" date="2014-07" db="EMBL/GenBank/DDBJ databases">
        <authorList>
            <person name="Urmite Genomes Urmite Genomes"/>
        </authorList>
    </citation>
    <scope>NUCLEOTIDE SEQUENCE</scope>
    <source>
        <strain evidence="3">12M76_air</strain>
    </source>
</reference>